<dbReference type="Proteomes" id="UP000001542">
    <property type="component" value="Unassembled WGS sequence"/>
</dbReference>
<evidence type="ECO:0000313" key="4">
    <source>
        <dbReference type="Proteomes" id="UP000001542"/>
    </source>
</evidence>
<sequence>MNKRRLEDQFRQRTRNQPYSAESDINARLFPDMNSSPRRTNYAAINPESPNIQHMQQFSRFSESPQIERRHSPATNSRLPFFESDPPSNTNDYSQNSSQASSHQSTPRSVTPKKKYPVPPVNESKMPTKQKIFTTVLFFAGIITTIFSVLSHPSTYCIDGLPFNGCKRCPQHATCSLKSFQCERFYVPIDNHCVNASLSEAATCVREKFKFDENYLTSELSFNAAAFNCGNVKEVINTFSDMYEDENYLTDAKIVMVRSYPPVNILLYLAIVIWICLIVTVAFGDKLFPDL</sequence>
<dbReference type="KEGG" id="tva:4762708"/>
<evidence type="ECO:0000256" key="1">
    <source>
        <dbReference type="SAM" id="MobiDB-lite"/>
    </source>
</evidence>
<evidence type="ECO:0000256" key="2">
    <source>
        <dbReference type="SAM" id="Phobius"/>
    </source>
</evidence>
<dbReference type="InParanoid" id="A2ER90"/>
<gene>
    <name evidence="3" type="ORF">TVAG_226560</name>
</gene>
<feature type="region of interest" description="Disordered" evidence="1">
    <location>
        <begin position="1"/>
        <end position="124"/>
    </location>
</feature>
<dbReference type="EMBL" id="DS113464">
    <property type="protein sequence ID" value="EAY04843.1"/>
    <property type="molecule type" value="Genomic_DNA"/>
</dbReference>
<keyword evidence="2" id="KW-1133">Transmembrane helix</keyword>
<protein>
    <submittedName>
        <fullName evidence="3">Uncharacterized protein</fullName>
    </submittedName>
</protein>
<reference evidence="3" key="2">
    <citation type="journal article" date="2007" name="Science">
        <title>Draft genome sequence of the sexually transmitted pathogen Trichomonas vaginalis.</title>
        <authorList>
            <person name="Carlton J.M."/>
            <person name="Hirt R.P."/>
            <person name="Silva J.C."/>
            <person name="Delcher A.L."/>
            <person name="Schatz M."/>
            <person name="Zhao Q."/>
            <person name="Wortman J.R."/>
            <person name="Bidwell S.L."/>
            <person name="Alsmark U.C.M."/>
            <person name="Besteiro S."/>
            <person name="Sicheritz-Ponten T."/>
            <person name="Noel C.J."/>
            <person name="Dacks J.B."/>
            <person name="Foster P.G."/>
            <person name="Simillion C."/>
            <person name="Van de Peer Y."/>
            <person name="Miranda-Saavedra D."/>
            <person name="Barton G.J."/>
            <person name="Westrop G.D."/>
            <person name="Mueller S."/>
            <person name="Dessi D."/>
            <person name="Fiori P.L."/>
            <person name="Ren Q."/>
            <person name="Paulsen I."/>
            <person name="Zhang H."/>
            <person name="Bastida-Corcuera F.D."/>
            <person name="Simoes-Barbosa A."/>
            <person name="Brown M.T."/>
            <person name="Hayes R.D."/>
            <person name="Mukherjee M."/>
            <person name="Okumura C.Y."/>
            <person name="Schneider R."/>
            <person name="Smith A.J."/>
            <person name="Vanacova S."/>
            <person name="Villalvazo M."/>
            <person name="Haas B.J."/>
            <person name="Pertea M."/>
            <person name="Feldblyum T.V."/>
            <person name="Utterback T.R."/>
            <person name="Shu C.L."/>
            <person name="Osoegawa K."/>
            <person name="de Jong P.J."/>
            <person name="Hrdy I."/>
            <person name="Horvathova L."/>
            <person name="Zubacova Z."/>
            <person name="Dolezal P."/>
            <person name="Malik S.B."/>
            <person name="Logsdon J.M. Jr."/>
            <person name="Henze K."/>
            <person name="Gupta A."/>
            <person name="Wang C.C."/>
            <person name="Dunne R.L."/>
            <person name="Upcroft J.A."/>
            <person name="Upcroft P."/>
            <person name="White O."/>
            <person name="Salzberg S.L."/>
            <person name="Tang P."/>
            <person name="Chiu C.-H."/>
            <person name="Lee Y.-S."/>
            <person name="Embley T.M."/>
            <person name="Coombs G.H."/>
            <person name="Mottram J.C."/>
            <person name="Tachezy J."/>
            <person name="Fraser-Liggett C.M."/>
            <person name="Johnson P.J."/>
        </authorList>
    </citation>
    <scope>NUCLEOTIDE SEQUENCE [LARGE SCALE GENOMIC DNA]</scope>
    <source>
        <strain evidence="3">G3</strain>
    </source>
</reference>
<accession>A2ER90</accession>
<feature type="transmembrane region" description="Helical" evidence="2">
    <location>
        <begin position="132"/>
        <end position="150"/>
    </location>
</feature>
<feature type="transmembrane region" description="Helical" evidence="2">
    <location>
        <begin position="265"/>
        <end position="284"/>
    </location>
</feature>
<organism evidence="3 4">
    <name type="scientific">Trichomonas vaginalis (strain ATCC PRA-98 / G3)</name>
    <dbReference type="NCBI Taxonomy" id="412133"/>
    <lineage>
        <taxon>Eukaryota</taxon>
        <taxon>Metamonada</taxon>
        <taxon>Parabasalia</taxon>
        <taxon>Trichomonadida</taxon>
        <taxon>Trichomonadidae</taxon>
        <taxon>Trichomonas</taxon>
    </lineage>
</organism>
<keyword evidence="4" id="KW-1185">Reference proteome</keyword>
<proteinExistence type="predicted"/>
<dbReference type="VEuPathDB" id="TrichDB:TVAGG3_0411310"/>
<feature type="compositionally biased region" description="Basic and acidic residues" evidence="1">
    <location>
        <begin position="1"/>
        <end position="11"/>
    </location>
</feature>
<feature type="compositionally biased region" description="Low complexity" evidence="1">
    <location>
        <begin position="94"/>
        <end position="110"/>
    </location>
</feature>
<keyword evidence="2" id="KW-0812">Transmembrane</keyword>
<name>A2ER90_TRIV3</name>
<evidence type="ECO:0000313" key="3">
    <source>
        <dbReference type="EMBL" id="EAY04843.1"/>
    </source>
</evidence>
<dbReference type="VEuPathDB" id="TrichDB:TVAG_226560"/>
<dbReference type="RefSeq" id="XP_001317066.1">
    <property type="nucleotide sequence ID" value="XM_001317031.1"/>
</dbReference>
<feature type="compositionally biased region" description="Polar residues" evidence="1">
    <location>
        <begin position="48"/>
        <end position="65"/>
    </location>
</feature>
<dbReference type="SMR" id="A2ER90"/>
<keyword evidence="2" id="KW-0472">Membrane</keyword>
<reference evidence="3" key="1">
    <citation type="submission" date="2006-10" db="EMBL/GenBank/DDBJ databases">
        <authorList>
            <person name="Amadeo P."/>
            <person name="Zhao Q."/>
            <person name="Wortman J."/>
            <person name="Fraser-Liggett C."/>
            <person name="Carlton J."/>
        </authorList>
    </citation>
    <scope>NUCLEOTIDE SEQUENCE</scope>
    <source>
        <strain evidence="3">G3</strain>
    </source>
</reference>
<dbReference type="AlphaFoldDB" id="A2ER90"/>